<feature type="active site" description="Proton acceptor" evidence="11">
    <location>
        <position position="1292"/>
    </location>
</feature>
<dbReference type="SUPFAM" id="SSF52058">
    <property type="entry name" value="L domain-like"/>
    <property type="match status" value="1"/>
</dbReference>
<dbReference type="GO" id="GO:0031418">
    <property type="term" value="F:L-ascorbic acid binding"/>
    <property type="evidence" value="ECO:0007669"/>
    <property type="project" value="InterPro"/>
</dbReference>
<dbReference type="PROSITE" id="PS51435">
    <property type="entry name" value="AP_NUCLEASE_F1_4"/>
    <property type="match status" value="1"/>
</dbReference>
<feature type="region of interest" description="Disordered" evidence="15">
    <location>
        <begin position="927"/>
        <end position="978"/>
    </location>
</feature>
<dbReference type="Gene3D" id="1.25.40.10">
    <property type="entry name" value="Tetratricopeptide repeat domain"/>
    <property type="match status" value="1"/>
</dbReference>
<evidence type="ECO:0000256" key="14">
    <source>
        <dbReference type="SAM" id="Coils"/>
    </source>
</evidence>
<keyword evidence="10" id="KW-0325">Glycoprotein</keyword>
<dbReference type="InterPro" id="IPR006620">
    <property type="entry name" value="Pro_4_hyd_alph"/>
</dbReference>
<dbReference type="NCBIfam" id="TIGR00633">
    <property type="entry name" value="xth"/>
    <property type="match status" value="1"/>
</dbReference>
<dbReference type="PROSITE" id="PS51471">
    <property type="entry name" value="FE2OG_OXY"/>
    <property type="match status" value="1"/>
</dbReference>
<dbReference type="Gene3D" id="3.80.10.10">
    <property type="entry name" value="Ribonuclease Inhibitor"/>
    <property type="match status" value="1"/>
</dbReference>
<dbReference type="EMBL" id="GL833129">
    <property type="protein sequence ID" value="EGB08089.1"/>
    <property type="molecule type" value="Genomic_DNA"/>
</dbReference>
<keyword evidence="3 12" id="KW-0479">Metal-binding</keyword>
<feature type="site" description="Transition state stabilizer" evidence="13">
    <location>
        <position position="1163"/>
    </location>
</feature>
<dbReference type="InterPro" id="IPR005123">
    <property type="entry name" value="Oxoglu/Fe-dep_dioxygenase_dom"/>
</dbReference>
<feature type="binding site" evidence="12">
    <location>
        <position position="1163"/>
    </location>
    <ligand>
        <name>Mg(2+)</name>
        <dbReference type="ChEBI" id="CHEBI:18420"/>
        <label>1</label>
    </ligand>
</feature>
<evidence type="ECO:0000256" key="11">
    <source>
        <dbReference type="PIRSR" id="PIRSR604808-1"/>
    </source>
</evidence>
<sequence>MEEFDELLPTPDAEGKLELSHRAWLDVDEIVWTMGLEVITLSLAYNRLKHIAPELGDLKLLKEFDCSCNRLTALPSRIGVLRHLKKLKCSGNNIETLPEELGKCNQLEELICSENKLVALPRSVGNMRKLHTLLAQNNSLAMIPPTLADISKTLVTINLRSNPRLDMIPKKIRGDTRLIMWVCKLHRENEMECQFVLGSIDQLEALSRGAQERHKKLKSELKRYDEDRLELLRNLPTGIDRAVVVYDHLAKKRLRNRRCVVVCQHCGAACGGSEHPLLHCVAKRCPLSRDALAQALKEHDVRGVSPKCVVYCRKGCGETYCGNACEAAARAAGHGSLCCGPLKEDDPMVQFRVQAMESGLFDEFVLAAKVLALAAERPKGAAAAWLKTAVAKRAAPRGPRFEGVRPAALWKLLVAGAPALAESGDAAVFARLVGYVVEAAVAVERPSPLVAYCKGAVDAAEQQFLLDWLREDTDEQREAYAQQALIDGAAPDGDDSDGESDKALDFCDVAVDAEIYFEGFEGLAIIPAAMALDHACAPTHAAAAAPGAGPLRVALAPVDGDRKTFAKRTVARCETAVDVEERGEALFKRGLGDCGCARCLYDLHGDASADALRDIAACAQADGRHEDALAAFCALLVLAPRDADALYGRARVTGWMDRWSAERRLMRAALDLAPDDARIRKHVGDADAYHAGACDVAGWAKRRVPFEALERPKSDDDDDEPPAYVYAFDEPVVPAASCADAIAIAEAHASHGGGWTTARHFAVPTTDVPVREVPALLKWFNDALRSSIFPALGALYGLDPARLRVIDAFLVKYSAAAQRSLPLHSDQSQISITLPLNSSADYDGGGTYFHDLRQAVNRDAGGLVAFPGFLPHAGHAITRGTRFVVVAFLYEYREADEEEDVVFGDDDDDDDLETGFEDLDVGAKKAAAPAAAEEAKDAASPAEDAAPAKKKAKKAPAKKKAPAGPIPRSPLERAAPPDGAKTLKVVSVNVAGLRAVLDEAKGPEKRDALAALVASEAPDVLCLNEHKLKDEDVDEAKEKLAALLPAYSRAEFTCSGPPGKKGYSGVAMLFRDGGAVPADAEVTRGMPGVDAAADDDIVNHEGRLLTLALPGTLSLVATYVPNSGQDLKRLAYRTEAGGWDRSLAAYVASLKAAGPVAVIGDLNCCHAAADMHNMHARPNFEELNSGDVAIEDQYAGLSAIKKQAGLTVEERVSFTKLLDDAGLVDSFRRQHPAATGVFTYYSQRVVANRPANRGLRLDYVLATPDLLEDGAAPALVDSFVLSDADTPQLADHTPVGATFVLE</sequence>
<dbReference type="GO" id="GO:0005506">
    <property type="term" value="F:iron ion binding"/>
    <property type="evidence" value="ECO:0007669"/>
    <property type="project" value="InterPro"/>
</dbReference>
<evidence type="ECO:0000313" key="17">
    <source>
        <dbReference type="EMBL" id="EGB08089.1"/>
    </source>
</evidence>
<evidence type="ECO:0000256" key="2">
    <source>
        <dbReference type="ARBA" id="ARBA00007092"/>
    </source>
</evidence>
<keyword evidence="6 12" id="KW-0460">Magnesium</keyword>
<feature type="active site" evidence="11">
    <location>
        <position position="1119"/>
    </location>
</feature>
<proteinExistence type="inferred from homology"/>
<feature type="binding site" evidence="12">
    <location>
        <position position="1025"/>
    </location>
    <ligand>
        <name>Mg(2+)</name>
        <dbReference type="ChEBI" id="CHEBI:18420"/>
        <label>1</label>
    </ligand>
</feature>
<evidence type="ECO:0000256" key="13">
    <source>
        <dbReference type="PIRSR" id="PIRSR604808-3"/>
    </source>
</evidence>
<feature type="compositionally biased region" description="Basic residues" evidence="15">
    <location>
        <begin position="948"/>
        <end position="961"/>
    </location>
</feature>
<evidence type="ECO:0000259" key="16">
    <source>
        <dbReference type="PROSITE" id="PS51471"/>
    </source>
</evidence>
<keyword evidence="4" id="KW-0378">Hydrolase</keyword>
<dbReference type="OrthoDB" id="44077at2759"/>
<dbReference type="InterPro" id="IPR005135">
    <property type="entry name" value="Endo/exonuclease/phosphatase"/>
</dbReference>
<keyword evidence="8" id="KW-0560">Oxidoreductase</keyword>
<dbReference type="InterPro" id="IPR004808">
    <property type="entry name" value="AP_endonuc_1"/>
</dbReference>
<dbReference type="RefSeq" id="XP_009037447.1">
    <property type="nucleotide sequence ID" value="XM_009039199.1"/>
</dbReference>
<dbReference type="GO" id="GO:0051213">
    <property type="term" value="F:dioxygenase activity"/>
    <property type="evidence" value="ECO:0007669"/>
    <property type="project" value="UniProtKB-KW"/>
</dbReference>
<dbReference type="InParanoid" id="F0Y9Z7"/>
<keyword evidence="9" id="KW-0408">Iron</keyword>
<dbReference type="PANTHER" id="PTHR22748">
    <property type="entry name" value="AP ENDONUCLEASE"/>
    <property type="match status" value="1"/>
</dbReference>
<dbReference type="Proteomes" id="UP000002729">
    <property type="component" value="Unassembled WGS sequence"/>
</dbReference>
<reference evidence="17 18" key="1">
    <citation type="journal article" date="2011" name="Proc. Natl. Acad. Sci. U.S.A.">
        <title>Niche of harmful alga Aureococcus anophagefferens revealed through ecogenomics.</title>
        <authorList>
            <person name="Gobler C.J."/>
            <person name="Berry D.L."/>
            <person name="Dyhrman S.T."/>
            <person name="Wilhelm S.W."/>
            <person name="Salamov A."/>
            <person name="Lobanov A.V."/>
            <person name="Zhang Y."/>
            <person name="Collier J.L."/>
            <person name="Wurch L.L."/>
            <person name="Kustka A.B."/>
            <person name="Dill B.D."/>
            <person name="Shah M."/>
            <person name="VerBerkmoes N.C."/>
            <person name="Kuo A."/>
            <person name="Terry A."/>
            <person name="Pangilinan J."/>
            <person name="Lindquist E.A."/>
            <person name="Lucas S."/>
            <person name="Paulsen I.T."/>
            <person name="Hattenrath-Lehmann T.K."/>
            <person name="Talmage S.C."/>
            <person name="Walker E.A."/>
            <person name="Koch F."/>
            <person name="Burson A.M."/>
            <person name="Marcoval M.A."/>
            <person name="Tang Y.Z."/>
            <person name="Lecleir G.R."/>
            <person name="Coyne K.J."/>
            <person name="Berg G.M."/>
            <person name="Bertrand E.M."/>
            <person name="Saito M.A."/>
            <person name="Gladyshev V.N."/>
            <person name="Grigoriev I.V."/>
        </authorList>
    </citation>
    <scope>NUCLEOTIDE SEQUENCE [LARGE SCALE GENOMIC DNA]</scope>
    <source>
        <strain evidence="18">CCMP 1984</strain>
    </source>
</reference>
<accession>F0Y9Z7</accession>
<name>F0Y9Z7_AURAN</name>
<feature type="binding site" evidence="12">
    <location>
        <position position="1292"/>
    </location>
    <ligand>
        <name>Mg(2+)</name>
        <dbReference type="ChEBI" id="CHEBI:18420"/>
        <label>1</label>
    </ligand>
</feature>
<evidence type="ECO:0000313" key="18">
    <source>
        <dbReference type="Proteomes" id="UP000002729"/>
    </source>
</evidence>
<dbReference type="GO" id="GO:0016705">
    <property type="term" value="F:oxidoreductase activity, acting on paired donors, with incorporation or reduction of molecular oxygen"/>
    <property type="evidence" value="ECO:0007669"/>
    <property type="project" value="InterPro"/>
</dbReference>
<comment type="similarity">
    <text evidence="2">Belongs to the DNA repair enzymes AP/ExoA family.</text>
</comment>
<keyword evidence="18" id="KW-1185">Reference proteome</keyword>
<dbReference type="SUPFAM" id="SSF48452">
    <property type="entry name" value="TPR-like"/>
    <property type="match status" value="1"/>
</dbReference>
<comment type="cofactor">
    <cofactor evidence="1">
        <name>L-ascorbate</name>
        <dbReference type="ChEBI" id="CHEBI:38290"/>
    </cofactor>
</comment>
<evidence type="ECO:0000256" key="15">
    <source>
        <dbReference type="SAM" id="MobiDB-lite"/>
    </source>
</evidence>
<keyword evidence="12" id="KW-0464">Manganese</keyword>
<dbReference type="InterPro" id="IPR032675">
    <property type="entry name" value="LRR_dom_sf"/>
</dbReference>
<evidence type="ECO:0000256" key="6">
    <source>
        <dbReference type="ARBA" id="ARBA00022842"/>
    </source>
</evidence>
<feature type="site" description="Interaction with DNA substrate" evidence="13">
    <location>
        <position position="1292"/>
    </location>
</feature>
<gene>
    <name evidence="17" type="ORF">AURANDRAFT_71687</name>
</gene>
<protein>
    <recommendedName>
        <fullName evidence="16">Fe2OG dioxygenase domain-containing protein</fullName>
    </recommendedName>
</protein>
<dbReference type="GO" id="GO:0008081">
    <property type="term" value="F:phosphoric diester hydrolase activity"/>
    <property type="evidence" value="ECO:0007669"/>
    <property type="project" value="TreeGrafter"/>
</dbReference>
<dbReference type="InterPro" id="IPR011990">
    <property type="entry name" value="TPR-like_helical_dom_sf"/>
</dbReference>
<organism evidence="18">
    <name type="scientific">Aureococcus anophagefferens</name>
    <name type="common">Harmful bloom alga</name>
    <dbReference type="NCBI Taxonomy" id="44056"/>
    <lineage>
        <taxon>Eukaryota</taxon>
        <taxon>Sar</taxon>
        <taxon>Stramenopiles</taxon>
        <taxon>Ochrophyta</taxon>
        <taxon>Pelagophyceae</taxon>
        <taxon>Pelagomonadales</taxon>
        <taxon>Pelagomonadaceae</taxon>
        <taxon>Aureococcus</taxon>
    </lineage>
</organism>
<feature type="compositionally biased region" description="Low complexity" evidence="15">
    <location>
        <begin position="927"/>
        <end position="945"/>
    </location>
</feature>
<evidence type="ECO:0000256" key="1">
    <source>
        <dbReference type="ARBA" id="ARBA00001961"/>
    </source>
</evidence>
<evidence type="ECO:0000256" key="10">
    <source>
        <dbReference type="ARBA" id="ARBA00023180"/>
    </source>
</evidence>
<dbReference type="eggNOG" id="KOG0619">
    <property type="taxonomic scope" value="Eukaryota"/>
</dbReference>
<evidence type="ECO:0000256" key="8">
    <source>
        <dbReference type="ARBA" id="ARBA00023002"/>
    </source>
</evidence>
<keyword evidence="7" id="KW-0223">Dioxygenase</keyword>
<dbReference type="SUPFAM" id="SSF56219">
    <property type="entry name" value="DNase I-like"/>
    <property type="match status" value="1"/>
</dbReference>
<dbReference type="PANTHER" id="PTHR22748:SF6">
    <property type="entry name" value="DNA-(APURINIC OR APYRIMIDINIC SITE) ENDONUCLEASE"/>
    <property type="match status" value="1"/>
</dbReference>
<dbReference type="eggNOG" id="KOG1294">
    <property type="taxonomic scope" value="Eukaryota"/>
</dbReference>
<dbReference type="eggNOG" id="KOG1971">
    <property type="taxonomic scope" value="Eukaryota"/>
</dbReference>
<dbReference type="Pfam" id="PF03372">
    <property type="entry name" value="Exo_endo_phos"/>
    <property type="match status" value="1"/>
</dbReference>
<comment type="cofactor">
    <cofactor evidence="12">
        <name>Mg(2+)</name>
        <dbReference type="ChEBI" id="CHEBI:18420"/>
    </cofactor>
    <cofactor evidence="12">
        <name>Mn(2+)</name>
        <dbReference type="ChEBI" id="CHEBI:29035"/>
    </cofactor>
    <text evidence="12">Probably binds two magnesium or manganese ions per subunit.</text>
</comment>
<dbReference type="GO" id="GO:0003906">
    <property type="term" value="F:DNA-(apurinic or apyrimidinic site) endonuclease activity"/>
    <property type="evidence" value="ECO:0007669"/>
    <property type="project" value="TreeGrafter"/>
</dbReference>
<evidence type="ECO:0000256" key="9">
    <source>
        <dbReference type="ARBA" id="ARBA00023004"/>
    </source>
</evidence>
<feature type="active site" description="Proton donor/acceptor" evidence="11">
    <location>
        <position position="1161"/>
    </location>
</feature>
<dbReference type="GeneID" id="20228343"/>
<dbReference type="Gene3D" id="3.60.10.10">
    <property type="entry name" value="Endonuclease/exonuclease/phosphatase"/>
    <property type="match status" value="1"/>
</dbReference>
<dbReference type="SMART" id="SM00702">
    <property type="entry name" value="P4Hc"/>
    <property type="match status" value="1"/>
</dbReference>
<feature type="coiled-coil region" evidence="14">
    <location>
        <begin position="200"/>
        <end position="234"/>
    </location>
</feature>
<feature type="site" description="Important for catalytic activity" evidence="13">
    <location>
        <position position="1258"/>
    </location>
</feature>
<evidence type="ECO:0000256" key="12">
    <source>
        <dbReference type="PIRSR" id="PIRSR604808-2"/>
    </source>
</evidence>
<dbReference type="GO" id="GO:0006284">
    <property type="term" value="P:base-excision repair"/>
    <property type="evidence" value="ECO:0007669"/>
    <property type="project" value="TreeGrafter"/>
</dbReference>
<evidence type="ECO:0000256" key="3">
    <source>
        <dbReference type="ARBA" id="ARBA00022723"/>
    </source>
</evidence>
<dbReference type="Gene3D" id="2.60.120.620">
    <property type="entry name" value="q2cbj1_9rhob like domain"/>
    <property type="match status" value="1"/>
</dbReference>
<evidence type="ECO:0000256" key="4">
    <source>
        <dbReference type="ARBA" id="ARBA00022801"/>
    </source>
</evidence>
<feature type="domain" description="Fe2OG dioxygenase" evidence="16">
    <location>
        <begin position="804"/>
        <end position="892"/>
    </location>
</feature>
<evidence type="ECO:0000256" key="7">
    <source>
        <dbReference type="ARBA" id="ARBA00022964"/>
    </source>
</evidence>
<feature type="binding site" evidence="12">
    <location>
        <position position="1161"/>
    </location>
    <ligand>
        <name>Mg(2+)</name>
        <dbReference type="ChEBI" id="CHEBI:18420"/>
        <label>1</label>
    </ligand>
</feature>
<dbReference type="GO" id="GO:0005634">
    <property type="term" value="C:nucleus"/>
    <property type="evidence" value="ECO:0007669"/>
    <property type="project" value="TreeGrafter"/>
</dbReference>
<dbReference type="InterPro" id="IPR036691">
    <property type="entry name" value="Endo/exonu/phosph_ase_sf"/>
</dbReference>
<evidence type="ECO:0000256" key="5">
    <source>
        <dbReference type="ARBA" id="ARBA00022824"/>
    </source>
</evidence>
<keyword evidence="14" id="KW-0175">Coiled coil</keyword>
<keyword evidence="5" id="KW-0256">Endoplasmic reticulum</keyword>
<feature type="binding site" evidence="12">
    <location>
        <position position="989"/>
    </location>
    <ligand>
        <name>Mg(2+)</name>
        <dbReference type="ChEBI" id="CHEBI:18420"/>
        <label>1</label>
    </ligand>
</feature>
<feature type="binding site" evidence="12">
    <location>
        <position position="1291"/>
    </location>
    <ligand>
        <name>Mg(2+)</name>
        <dbReference type="ChEBI" id="CHEBI:18420"/>
        <label>1</label>
    </ligand>
</feature>
<dbReference type="KEGG" id="aaf:AURANDRAFT_71687"/>
<dbReference type="GO" id="GO:0008311">
    <property type="term" value="F:double-stranded DNA 3'-5' DNA exonuclease activity"/>
    <property type="evidence" value="ECO:0007669"/>
    <property type="project" value="TreeGrafter"/>
</dbReference>